<dbReference type="PANTHER" id="PTHR36714:SF7">
    <property type="entry name" value="TRANSMEMBRANE PROTEIN"/>
    <property type="match status" value="1"/>
</dbReference>
<gene>
    <name evidence="2" type="ORF">CEY00_Acc13741</name>
</gene>
<evidence type="ECO:0000313" key="2">
    <source>
        <dbReference type="EMBL" id="PSS16244.1"/>
    </source>
</evidence>
<name>A0A2R6QWW0_ACTCC</name>
<reference evidence="3" key="2">
    <citation type="journal article" date="2018" name="BMC Genomics">
        <title>A manually annotated Actinidia chinensis var. chinensis (kiwifruit) genome highlights the challenges associated with draft genomes and gene prediction in plants.</title>
        <authorList>
            <person name="Pilkington S.M."/>
            <person name="Crowhurst R."/>
            <person name="Hilario E."/>
            <person name="Nardozza S."/>
            <person name="Fraser L."/>
            <person name="Peng Y."/>
            <person name="Gunaseelan K."/>
            <person name="Simpson R."/>
            <person name="Tahir J."/>
            <person name="Deroles S.C."/>
            <person name="Templeton K."/>
            <person name="Luo Z."/>
            <person name="Davy M."/>
            <person name="Cheng C."/>
            <person name="McNeilage M."/>
            <person name="Scaglione D."/>
            <person name="Liu Y."/>
            <person name="Zhang Q."/>
            <person name="Datson P."/>
            <person name="De Silva N."/>
            <person name="Gardiner S.E."/>
            <person name="Bassett H."/>
            <person name="Chagne D."/>
            <person name="McCallum J."/>
            <person name="Dzierzon H."/>
            <person name="Deng C."/>
            <person name="Wang Y.Y."/>
            <person name="Barron L."/>
            <person name="Manako K."/>
            <person name="Bowen J."/>
            <person name="Foster T.M."/>
            <person name="Erridge Z.A."/>
            <person name="Tiffin H."/>
            <person name="Waite C.N."/>
            <person name="Davies K.M."/>
            <person name="Grierson E.P."/>
            <person name="Laing W.A."/>
            <person name="Kirk R."/>
            <person name="Chen X."/>
            <person name="Wood M."/>
            <person name="Montefiori M."/>
            <person name="Brummell D.A."/>
            <person name="Schwinn K.E."/>
            <person name="Catanach A."/>
            <person name="Fullerton C."/>
            <person name="Li D."/>
            <person name="Meiyalaghan S."/>
            <person name="Nieuwenhuizen N."/>
            <person name="Read N."/>
            <person name="Prakash R."/>
            <person name="Hunter D."/>
            <person name="Zhang H."/>
            <person name="McKenzie M."/>
            <person name="Knabel M."/>
            <person name="Harris A."/>
            <person name="Allan A.C."/>
            <person name="Gleave A."/>
            <person name="Chen A."/>
            <person name="Janssen B.J."/>
            <person name="Plunkett B."/>
            <person name="Ampomah-Dwamena C."/>
            <person name="Voogd C."/>
            <person name="Leif D."/>
            <person name="Lafferty D."/>
            <person name="Souleyre E.J.F."/>
            <person name="Varkonyi-Gasic E."/>
            <person name="Gambi F."/>
            <person name="Hanley J."/>
            <person name="Yao J.L."/>
            <person name="Cheung J."/>
            <person name="David K.M."/>
            <person name="Warren B."/>
            <person name="Marsh K."/>
            <person name="Snowden K.C."/>
            <person name="Lin-Wang K."/>
            <person name="Brian L."/>
            <person name="Martinez-Sanchez M."/>
            <person name="Wang M."/>
            <person name="Ileperuma N."/>
            <person name="Macnee N."/>
            <person name="Campin R."/>
            <person name="McAtee P."/>
            <person name="Drummond R.S.M."/>
            <person name="Espley R.V."/>
            <person name="Ireland H.S."/>
            <person name="Wu R."/>
            <person name="Atkinson R.G."/>
            <person name="Karunairetnam S."/>
            <person name="Bulley S."/>
            <person name="Chunkath S."/>
            <person name="Hanley Z."/>
            <person name="Storey R."/>
            <person name="Thrimawithana A.H."/>
            <person name="Thomson S."/>
            <person name="David C."/>
            <person name="Testolin R."/>
            <person name="Huang H."/>
            <person name="Hellens R.P."/>
            <person name="Schaffer R.J."/>
        </authorList>
    </citation>
    <scope>NUCLEOTIDE SEQUENCE [LARGE SCALE GENOMIC DNA]</scope>
    <source>
        <strain evidence="3">cv. Red5</strain>
    </source>
</reference>
<dbReference type="EMBL" id="NKQK01000012">
    <property type="protein sequence ID" value="PSS16244.1"/>
    <property type="molecule type" value="Genomic_DNA"/>
</dbReference>
<keyword evidence="3" id="KW-1185">Reference proteome</keyword>
<dbReference type="OrthoDB" id="1095660at2759"/>
<protein>
    <submittedName>
        <fullName evidence="2">Uncharacterized protein</fullName>
    </submittedName>
</protein>
<comment type="caution">
    <text evidence="2">The sequence shown here is derived from an EMBL/GenBank/DDBJ whole genome shotgun (WGS) entry which is preliminary data.</text>
</comment>
<dbReference type="PANTHER" id="PTHR36714">
    <property type="entry name" value="T23E23.1"/>
    <property type="match status" value="1"/>
</dbReference>
<keyword evidence="1" id="KW-1133">Transmembrane helix</keyword>
<sequence length="76" mass="9048">MIKMAVRISHQNTNYSSFILLTSLPLFFTMVLYELLLQTTLVQASKILEPPYDYFYNSWSLPFYLIHRLSKDCCFK</sequence>
<keyword evidence="1" id="KW-0472">Membrane</keyword>
<dbReference type="Gramene" id="PSS16244">
    <property type="protein sequence ID" value="PSS16244"/>
    <property type="gene ID" value="CEY00_Acc13741"/>
</dbReference>
<accession>A0A2R6QWW0</accession>
<dbReference type="AlphaFoldDB" id="A0A2R6QWW0"/>
<evidence type="ECO:0000313" key="3">
    <source>
        <dbReference type="Proteomes" id="UP000241394"/>
    </source>
</evidence>
<feature type="transmembrane region" description="Helical" evidence="1">
    <location>
        <begin position="15"/>
        <end position="36"/>
    </location>
</feature>
<dbReference type="InParanoid" id="A0A2R6QWW0"/>
<proteinExistence type="predicted"/>
<keyword evidence="1" id="KW-0812">Transmembrane</keyword>
<dbReference type="Proteomes" id="UP000241394">
    <property type="component" value="Chromosome LG12"/>
</dbReference>
<organism evidence="2 3">
    <name type="scientific">Actinidia chinensis var. chinensis</name>
    <name type="common">Chinese soft-hair kiwi</name>
    <dbReference type="NCBI Taxonomy" id="1590841"/>
    <lineage>
        <taxon>Eukaryota</taxon>
        <taxon>Viridiplantae</taxon>
        <taxon>Streptophyta</taxon>
        <taxon>Embryophyta</taxon>
        <taxon>Tracheophyta</taxon>
        <taxon>Spermatophyta</taxon>
        <taxon>Magnoliopsida</taxon>
        <taxon>eudicotyledons</taxon>
        <taxon>Gunneridae</taxon>
        <taxon>Pentapetalae</taxon>
        <taxon>asterids</taxon>
        <taxon>Ericales</taxon>
        <taxon>Actinidiaceae</taxon>
        <taxon>Actinidia</taxon>
    </lineage>
</organism>
<reference evidence="2 3" key="1">
    <citation type="submission" date="2017-07" db="EMBL/GenBank/DDBJ databases">
        <title>An improved, manually edited Actinidia chinensis var. chinensis (kiwifruit) genome highlights the challenges associated with draft genomes and gene prediction in plants.</title>
        <authorList>
            <person name="Pilkington S."/>
            <person name="Crowhurst R."/>
            <person name="Hilario E."/>
            <person name="Nardozza S."/>
            <person name="Fraser L."/>
            <person name="Peng Y."/>
            <person name="Gunaseelan K."/>
            <person name="Simpson R."/>
            <person name="Tahir J."/>
            <person name="Deroles S."/>
            <person name="Templeton K."/>
            <person name="Luo Z."/>
            <person name="Davy M."/>
            <person name="Cheng C."/>
            <person name="Mcneilage M."/>
            <person name="Scaglione D."/>
            <person name="Liu Y."/>
            <person name="Zhang Q."/>
            <person name="Datson P."/>
            <person name="De Silva N."/>
            <person name="Gardiner S."/>
            <person name="Bassett H."/>
            <person name="Chagne D."/>
            <person name="Mccallum J."/>
            <person name="Dzierzon H."/>
            <person name="Deng C."/>
            <person name="Wang Y.-Y."/>
            <person name="Barron N."/>
            <person name="Manako K."/>
            <person name="Bowen J."/>
            <person name="Foster T."/>
            <person name="Erridge Z."/>
            <person name="Tiffin H."/>
            <person name="Waite C."/>
            <person name="Davies K."/>
            <person name="Grierson E."/>
            <person name="Laing W."/>
            <person name="Kirk R."/>
            <person name="Chen X."/>
            <person name="Wood M."/>
            <person name="Montefiori M."/>
            <person name="Brummell D."/>
            <person name="Schwinn K."/>
            <person name="Catanach A."/>
            <person name="Fullerton C."/>
            <person name="Li D."/>
            <person name="Meiyalaghan S."/>
            <person name="Nieuwenhuizen N."/>
            <person name="Read N."/>
            <person name="Prakash R."/>
            <person name="Hunter D."/>
            <person name="Zhang H."/>
            <person name="Mckenzie M."/>
            <person name="Knabel M."/>
            <person name="Harris A."/>
            <person name="Allan A."/>
            <person name="Chen A."/>
            <person name="Janssen B."/>
            <person name="Plunkett B."/>
            <person name="Dwamena C."/>
            <person name="Voogd C."/>
            <person name="Leif D."/>
            <person name="Lafferty D."/>
            <person name="Souleyre E."/>
            <person name="Varkonyi-Gasic E."/>
            <person name="Gambi F."/>
            <person name="Hanley J."/>
            <person name="Yao J.-L."/>
            <person name="Cheung J."/>
            <person name="David K."/>
            <person name="Warren B."/>
            <person name="Marsh K."/>
            <person name="Snowden K."/>
            <person name="Lin-Wang K."/>
            <person name="Brian L."/>
            <person name="Martinez-Sanchez M."/>
            <person name="Wang M."/>
            <person name="Ileperuma N."/>
            <person name="Macnee N."/>
            <person name="Campin R."/>
            <person name="Mcatee P."/>
            <person name="Drummond R."/>
            <person name="Espley R."/>
            <person name="Ireland H."/>
            <person name="Wu R."/>
            <person name="Atkinson R."/>
            <person name="Karunairetnam S."/>
            <person name="Bulley S."/>
            <person name="Chunkath S."/>
            <person name="Hanley Z."/>
            <person name="Storey R."/>
            <person name="Thrimawithana A."/>
            <person name="Thomson S."/>
            <person name="David C."/>
            <person name="Testolin R."/>
        </authorList>
    </citation>
    <scope>NUCLEOTIDE SEQUENCE [LARGE SCALE GENOMIC DNA]</scope>
    <source>
        <strain evidence="3">cv. Red5</strain>
        <tissue evidence="2">Young leaf</tissue>
    </source>
</reference>
<evidence type="ECO:0000256" key="1">
    <source>
        <dbReference type="SAM" id="Phobius"/>
    </source>
</evidence>